<dbReference type="PaxDb" id="263820-PTO1349"/>
<dbReference type="eggNOG" id="arCOG01739">
    <property type="taxonomic scope" value="Archaea"/>
</dbReference>
<organism evidence="2 4">
    <name type="scientific">Picrophilus torridus (strain ATCC 700027 / DSM 9790 / JCM 10055 / NBRC 100828 / KAW 2/3)</name>
    <dbReference type="NCBI Taxonomy" id="1122961"/>
    <lineage>
        <taxon>Archaea</taxon>
        <taxon>Methanobacteriati</taxon>
        <taxon>Thermoplasmatota</taxon>
        <taxon>Thermoplasmata</taxon>
        <taxon>Thermoplasmatales</taxon>
        <taxon>Picrophilaceae</taxon>
        <taxon>Picrophilus</taxon>
    </lineage>
</organism>
<dbReference type="GO" id="GO:0016787">
    <property type="term" value="F:hydrolase activity"/>
    <property type="evidence" value="ECO:0007669"/>
    <property type="project" value="UniProtKB-KW"/>
</dbReference>
<keyword evidence="1" id="KW-1133">Transmembrane helix</keyword>
<protein>
    <submittedName>
        <fullName evidence="3">Signal peptidase, endoplasmic reticulum-type</fullName>
    </submittedName>
    <submittedName>
        <fullName evidence="2">Signal sequence processing protein Sec11</fullName>
        <ecNumber evidence="2">3.4.-.-</ecNumber>
    </submittedName>
</protein>
<keyword evidence="5" id="KW-1185">Reference proteome</keyword>
<proteinExistence type="predicted"/>
<evidence type="ECO:0000313" key="3">
    <source>
        <dbReference type="EMBL" id="SMD30993.1"/>
    </source>
</evidence>
<dbReference type="AlphaFoldDB" id="Q6KZB8"/>
<dbReference type="EC" id="3.4.-.-" evidence="2"/>
<gene>
    <name evidence="2" type="ordered locus">PTO1349</name>
    <name evidence="3" type="ORF">SAMN02745355_0911</name>
</gene>
<dbReference type="OrthoDB" id="4822at2157"/>
<reference evidence="2 4" key="1">
    <citation type="journal article" date="2004" name="Proc. Natl. Acad. Sci. U.S.A.">
        <title>Genome sequence of Picrophilus torridus and its implications for life around pH 0.</title>
        <authorList>
            <person name="Futterer O."/>
            <person name="Angelov A."/>
            <person name="Liesegang H."/>
            <person name="Gottschalk G."/>
            <person name="Schleper C."/>
            <person name="Schepers B."/>
            <person name="Dock C."/>
            <person name="Antranikian G."/>
            <person name="Liebl W."/>
        </authorList>
    </citation>
    <scope>NUCLEOTIDE SEQUENCE [LARGE SCALE GENOMIC DNA]</scope>
    <source>
        <strain evidence="4">ATCC 700027 / DSM 9790 / JCM 10055 / NBRC 100828</strain>
        <strain evidence="2">DSM 9790</strain>
    </source>
</reference>
<dbReference type="HOGENOM" id="CLU_054902_2_0_2"/>
<keyword evidence="1" id="KW-0812">Transmembrane</keyword>
<dbReference type="STRING" id="263820.PTO1349"/>
<dbReference type="KEGG" id="pto:PTO1349"/>
<dbReference type="InParanoid" id="Q6KZB8"/>
<sequence>MIIMKKSTIYYTLIIIIIVVAIIGIELYSGVYPPFSVVESYSMEHSNYWQPGIIDEGSIVFVKKVNSINDIKTYVTGRSSDYRTYGEYGNVILYHDGPRIIIHRAMFYLEWNQEKPVILGYNNQSWIKIYNNDVIVLYNIGYAHRNLMINVSRYIGDSGFITAGDHNVATIPKDSIYYNKTYNAYCATDQTLFNIKPVTLNQIVGVAYGDIPWFGLYKLNILRLEGKWPEIYADHVPRYSYLYLYTTTTIILILIFMPYGKISRSLRKK</sequence>
<keyword evidence="1" id="KW-0472">Membrane</keyword>
<dbReference type="Proteomes" id="UP000000438">
    <property type="component" value="Chromosome"/>
</dbReference>
<accession>Q6KZB8</accession>
<evidence type="ECO:0000256" key="1">
    <source>
        <dbReference type="SAM" id="Phobius"/>
    </source>
</evidence>
<evidence type="ECO:0000313" key="5">
    <source>
        <dbReference type="Proteomes" id="UP000192315"/>
    </source>
</evidence>
<reference evidence="2" key="2">
    <citation type="submission" date="2004-02" db="EMBL/GenBank/DDBJ databases">
        <authorList>
            <person name="Fuetterer O."/>
            <person name="Angelov A."/>
            <person name="Liesegang H."/>
            <person name="Gottschalk G."/>
            <person name="Schleper C."/>
            <person name="Schepers B."/>
            <person name="Dock C."/>
            <person name="Antranikian G."/>
            <person name="Liebl W."/>
        </authorList>
    </citation>
    <scope>NUCLEOTIDE SEQUENCE</scope>
    <source>
        <strain evidence="2">DSM 9790</strain>
    </source>
</reference>
<dbReference type="Proteomes" id="UP000192315">
    <property type="component" value="Unassembled WGS sequence"/>
</dbReference>
<evidence type="ECO:0000313" key="2">
    <source>
        <dbReference type="EMBL" id="AAT43934.1"/>
    </source>
</evidence>
<dbReference type="EMBL" id="AE017261">
    <property type="protein sequence ID" value="AAT43934.1"/>
    <property type="molecule type" value="Genomic_DNA"/>
</dbReference>
<feature type="transmembrane region" description="Helical" evidence="1">
    <location>
        <begin position="9"/>
        <end position="28"/>
    </location>
</feature>
<feature type="transmembrane region" description="Helical" evidence="1">
    <location>
        <begin position="241"/>
        <end position="259"/>
    </location>
</feature>
<dbReference type="EMBL" id="FWYE01000002">
    <property type="protein sequence ID" value="SMD30993.1"/>
    <property type="molecule type" value="Genomic_DNA"/>
</dbReference>
<name>Q6KZB8_PICTO</name>
<keyword evidence="2" id="KW-0378">Hydrolase</keyword>
<accession>A0A8G2FX10</accession>
<evidence type="ECO:0000313" key="4">
    <source>
        <dbReference type="Proteomes" id="UP000000438"/>
    </source>
</evidence>
<reference evidence="3 5" key="3">
    <citation type="submission" date="2017-04" db="EMBL/GenBank/DDBJ databases">
        <authorList>
            <person name="Varghese N."/>
            <person name="Submissions S."/>
        </authorList>
    </citation>
    <scope>NUCLEOTIDE SEQUENCE [LARGE SCALE GENOMIC DNA]</scope>
    <source>
        <strain evidence="3 5">DSM 9789</strain>
    </source>
</reference>